<evidence type="ECO:0000313" key="2">
    <source>
        <dbReference type="EMBL" id="GES19191.1"/>
    </source>
</evidence>
<keyword evidence="3" id="KW-1185">Reference proteome</keyword>
<dbReference type="Proteomes" id="UP000377595">
    <property type="component" value="Unassembled WGS sequence"/>
</dbReference>
<protein>
    <submittedName>
        <fullName evidence="2">Uncharacterized protein</fullName>
    </submittedName>
</protein>
<accession>A0A5M3XHQ2</accession>
<feature type="transmembrane region" description="Helical" evidence="1">
    <location>
        <begin position="18"/>
        <end position="36"/>
    </location>
</feature>
<keyword evidence="1" id="KW-0472">Membrane</keyword>
<organism evidence="2 3">
    <name type="scientific">Acrocarpospora pleiomorpha</name>
    <dbReference type="NCBI Taxonomy" id="90975"/>
    <lineage>
        <taxon>Bacteria</taxon>
        <taxon>Bacillati</taxon>
        <taxon>Actinomycetota</taxon>
        <taxon>Actinomycetes</taxon>
        <taxon>Streptosporangiales</taxon>
        <taxon>Streptosporangiaceae</taxon>
        <taxon>Acrocarpospora</taxon>
    </lineage>
</organism>
<feature type="transmembrane region" description="Helical" evidence="1">
    <location>
        <begin position="43"/>
        <end position="60"/>
    </location>
</feature>
<comment type="caution">
    <text evidence="2">The sequence shown here is derived from an EMBL/GenBank/DDBJ whole genome shotgun (WGS) entry which is preliminary data.</text>
</comment>
<evidence type="ECO:0000313" key="3">
    <source>
        <dbReference type="Proteomes" id="UP000377595"/>
    </source>
</evidence>
<dbReference type="RefSeq" id="WP_155344287.1">
    <property type="nucleotide sequence ID" value="NZ_BAAAHM010000018.1"/>
</dbReference>
<dbReference type="OrthoDB" id="3541568at2"/>
<evidence type="ECO:0000256" key="1">
    <source>
        <dbReference type="SAM" id="Phobius"/>
    </source>
</evidence>
<keyword evidence="1" id="KW-0812">Transmembrane</keyword>
<gene>
    <name evidence="2" type="ORF">Aple_020870</name>
</gene>
<proteinExistence type="predicted"/>
<dbReference type="EMBL" id="BLAF01000010">
    <property type="protein sequence ID" value="GES19191.1"/>
    <property type="molecule type" value="Genomic_DNA"/>
</dbReference>
<reference evidence="2 3" key="1">
    <citation type="submission" date="2019-10" db="EMBL/GenBank/DDBJ databases">
        <title>Whole genome shotgun sequence of Acrocarpospora pleiomorpha NBRC 16267.</title>
        <authorList>
            <person name="Ichikawa N."/>
            <person name="Kimura A."/>
            <person name="Kitahashi Y."/>
            <person name="Komaki H."/>
            <person name="Oguchi A."/>
        </authorList>
    </citation>
    <scope>NUCLEOTIDE SEQUENCE [LARGE SCALE GENOMIC DNA]</scope>
    <source>
        <strain evidence="2 3">NBRC 16267</strain>
    </source>
</reference>
<name>A0A5M3XHQ2_9ACTN</name>
<keyword evidence="1" id="KW-1133">Transmembrane helix</keyword>
<sequence>MSTEIPTTQKTWRPTNKWWAMLVTASGAVAVNWINAGEFDKQIAIALVGVVVQAVATYLLPNQDTPGGVPVKRVR</sequence>
<dbReference type="AlphaFoldDB" id="A0A5M3XHQ2"/>